<reference evidence="1 2" key="1">
    <citation type="submission" date="2016-02" db="EMBL/GenBank/DDBJ databases">
        <authorList>
            <person name="Teng J.L."/>
            <person name="Tang Y."/>
            <person name="Huang Y."/>
            <person name="Guo F."/>
            <person name="Wei W."/>
            <person name="Chen J.H."/>
            <person name="Wong S.Y."/>
            <person name="Lau S.K."/>
            <person name="Woo P.C."/>
        </authorList>
    </citation>
    <scope>NUCLEOTIDE SEQUENCE [LARGE SCALE GENOMIC DNA]</scope>
    <source>
        <strain evidence="1 2">JCM 13375</strain>
    </source>
</reference>
<keyword evidence="2" id="KW-1185">Reference proteome</keyword>
<name>A0A137ZRQ3_9ACTN</name>
<protein>
    <recommendedName>
        <fullName evidence="3">SnoaL-like domain-containing protein</fullName>
    </recommendedName>
</protein>
<proteinExistence type="predicted"/>
<dbReference type="EMBL" id="LSRE01000002">
    <property type="protein sequence ID" value="KXP00883.1"/>
    <property type="molecule type" value="Genomic_DNA"/>
</dbReference>
<evidence type="ECO:0000313" key="2">
    <source>
        <dbReference type="Proteomes" id="UP000070409"/>
    </source>
</evidence>
<sequence>MTALPPFPVDPGTLDAIEEAVHATYDSTTNTLDELLELLSRWTPEGDETIHDGAVHVDVGPLYSREDVILALITEVRELRDGGVGWYRAGPVRAVAPDGAVWAEARDEADVRARARRGDRLEVLWCHELHYEWRPA</sequence>
<comment type="caution">
    <text evidence="1">The sequence shown here is derived from an EMBL/GenBank/DDBJ whole genome shotgun (WGS) entry which is preliminary data.</text>
</comment>
<dbReference type="Proteomes" id="UP000070409">
    <property type="component" value="Unassembled WGS sequence"/>
</dbReference>
<gene>
    <name evidence="1" type="ORF">AXK61_12810</name>
</gene>
<accession>A0A137ZRQ3</accession>
<evidence type="ECO:0000313" key="1">
    <source>
        <dbReference type="EMBL" id="KXP00883.1"/>
    </source>
</evidence>
<dbReference type="RefSeq" id="WP_068743656.1">
    <property type="nucleotide sequence ID" value="NZ_LSRE01000002.1"/>
</dbReference>
<evidence type="ECO:0008006" key="3">
    <source>
        <dbReference type="Google" id="ProtNLM"/>
    </source>
</evidence>
<organism evidence="1 2">
    <name type="scientific">Tsukamurella pseudospumae</name>
    <dbReference type="NCBI Taxonomy" id="239498"/>
    <lineage>
        <taxon>Bacteria</taxon>
        <taxon>Bacillati</taxon>
        <taxon>Actinomycetota</taxon>
        <taxon>Actinomycetes</taxon>
        <taxon>Mycobacteriales</taxon>
        <taxon>Tsukamurellaceae</taxon>
        <taxon>Tsukamurella</taxon>
    </lineage>
</organism>